<dbReference type="GO" id="GO:0005743">
    <property type="term" value="C:mitochondrial inner membrane"/>
    <property type="evidence" value="ECO:0007669"/>
    <property type="project" value="TreeGrafter"/>
</dbReference>
<feature type="compositionally biased region" description="Polar residues" evidence="2">
    <location>
        <begin position="672"/>
        <end position="683"/>
    </location>
</feature>
<dbReference type="AlphaFoldDB" id="A0A9P3PG73"/>
<evidence type="ECO:0000313" key="3">
    <source>
        <dbReference type="EMBL" id="GLB35353.1"/>
    </source>
</evidence>
<feature type="repeat" description="RCC1" evidence="1">
    <location>
        <begin position="364"/>
        <end position="424"/>
    </location>
</feature>
<proteinExistence type="predicted"/>
<protein>
    <submittedName>
        <fullName evidence="3">Regulator of chromosome condensation (RCC1) repeat</fullName>
    </submittedName>
</protein>
<dbReference type="OrthoDB" id="10256179at2759"/>
<feature type="region of interest" description="Disordered" evidence="2">
    <location>
        <begin position="667"/>
        <end position="695"/>
    </location>
</feature>
<sequence length="940" mass="100046">MLRRAGNSLAPHLRRIHSQAATSARGVRTGFRAHPGVIASSSLVAAGILWYVNSHTVHNDAASPTEKVKQQSPSLIAGGDVAEAEDLRTVVWGSNKSNTLTPQPVDVIRTPSVASWLDGVALRDLVLHEDHAACVDARGDVYQWGSGYAGRDPDKRSKPTLTLRGKNIIQLTPTPRRLYALSASGKVYALATEASKQELPPGKPTPSSDSWWGTGWLWGEDETVDFVEIVPRERLSWGEKIVSIDAGNDHVLALTSKGRTYAHPVNKNANAFGQLGLRKFQIPDPNNGCMEVELIPKSIANPYAMATRATRPSPAPTTSENLANVDDTNIRFCPKFFEIPVLRGVKVAQIEAGGRTSFARTKDGRVLGWGANEYGQIGLGGGVALETITIPTEVILWTSAAERDKTKCLEISAGGDLTAFIVERSHVTGPTTIDLLMCGNGQWGGLGNNLFSTAQSAPLRARNVSGLLEYSDITRSLQPIAPHAVTISPTGHVLLTLNTASAADVGGRDLVVWGKNYASELGNGKRASVPLPMTLETPEGGRFMLRRRKAREVKDLHGRVWKRGVKVEQHAATPGCLVLIKLLAPPPTMAASAPPDVLASPALSAVSSSFVMLSSNSASRGATISDDSSDDEIVYSVSETSFLPSNSSYSSSVSDFASDNDFVVLSRPRSSRAISQTGLSTPNGDGESGDSHRADTPSLARLEAALGKLSVTDSSGAFRTSKAKAKKVPKAGSSGAKGKFQKKARPPAAEEIAAPSASTGASPTRYKRASPPPSAGASQEKAVVRGSPKRRRKKRVTGLGARSVVDDASERFSEYGESEAGSASLYEEAVGYINSFLSNPAARQNSACRLTLLQALIIELGLASSSLPASLTSAKAFLKSHAFLNIKEYLAVREQGPAAVQRIMHPSRTALIKDIKKSKNRAPLGWVKDSGLQVLLVRCH</sequence>
<dbReference type="Proteomes" id="UP001063166">
    <property type="component" value="Unassembled WGS sequence"/>
</dbReference>
<dbReference type="PROSITE" id="PS50012">
    <property type="entry name" value="RCC1_3"/>
    <property type="match status" value="1"/>
</dbReference>
<keyword evidence="4" id="KW-1185">Reference proteome</keyword>
<feature type="compositionally biased region" description="Low complexity" evidence="2">
    <location>
        <begin position="746"/>
        <end position="764"/>
    </location>
</feature>
<name>A0A9P3PG73_LYOSH</name>
<accession>A0A9P3PG73</accession>
<gene>
    <name evidence="3" type="ORF">LshimejAT787_0209180</name>
</gene>
<dbReference type="PANTHER" id="PTHR47563:SF1">
    <property type="entry name" value="PROTEIN FMP25, MITOCHONDRIAL"/>
    <property type="match status" value="1"/>
</dbReference>
<dbReference type="Pfam" id="PF13540">
    <property type="entry name" value="RCC1_2"/>
    <property type="match status" value="1"/>
</dbReference>
<dbReference type="GO" id="GO:0034551">
    <property type="term" value="P:mitochondrial respiratory chain complex III assembly"/>
    <property type="evidence" value="ECO:0007669"/>
    <property type="project" value="TreeGrafter"/>
</dbReference>
<evidence type="ECO:0000313" key="4">
    <source>
        <dbReference type="Proteomes" id="UP001063166"/>
    </source>
</evidence>
<comment type="caution">
    <text evidence="3">The sequence shown here is derived from an EMBL/GenBank/DDBJ whole genome shotgun (WGS) entry which is preliminary data.</text>
</comment>
<reference evidence="3" key="1">
    <citation type="submission" date="2022-07" db="EMBL/GenBank/DDBJ databases">
        <title>The genome of Lyophyllum shimeji provides insight into the initial evolution of ectomycorrhizal fungal genome.</title>
        <authorList>
            <person name="Kobayashi Y."/>
            <person name="Shibata T."/>
            <person name="Hirakawa H."/>
            <person name="Shigenobu S."/>
            <person name="Nishiyama T."/>
            <person name="Yamada A."/>
            <person name="Hasebe M."/>
            <person name="Kawaguchi M."/>
        </authorList>
    </citation>
    <scope>NUCLEOTIDE SEQUENCE</scope>
    <source>
        <strain evidence="3">AT787</strain>
    </source>
</reference>
<dbReference type="Gene3D" id="2.130.10.30">
    <property type="entry name" value="Regulator of chromosome condensation 1/beta-lactamase-inhibitor protein II"/>
    <property type="match status" value="1"/>
</dbReference>
<organism evidence="3 4">
    <name type="scientific">Lyophyllum shimeji</name>
    <name type="common">Hon-shimeji</name>
    <name type="synonym">Tricholoma shimeji</name>
    <dbReference type="NCBI Taxonomy" id="47721"/>
    <lineage>
        <taxon>Eukaryota</taxon>
        <taxon>Fungi</taxon>
        <taxon>Dikarya</taxon>
        <taxon>Basidiomycota</taxon>
        <taxon>Agaricomycotina</taxon>
        <taxon>Agaricomycetes</taxon>
        <taxon>Agaricomycetidae</taxon>
        <taxon>Agaricales</taxon>
        <taxon>Tricholomatineae</taxon>
        <taxon>Lyophyllaceae</taxon>
        <taxon>Lyophyllum</taxon>
    </lineage>
</organism>
<evidence type="ECO:0000256" key="2">
    <source>
        <dbReference type="SAM" id="MobiDB-lite"/>
    </source>
</evidence>
<dbReference type="PANTHER" id="PTHR47563">
    <property type="entry name" value="PROTEIN FMP25, MITOCHONDRIAL"/>
    <property type="match status" value="1"/>
</dbReference>
<feature type="region of interest" description="Disordered" evidence="2">
    <location>
        <begin position="716"/>
        <end position="801"/>
    </location>
</feature>
<dbReference type="SUPFAM" id="SSF50985">
    <property type="entry name" value="RCC1/BLIP-II"/>
    <property type="match status" value="1"/>
</dbReference>
<evidence type="ECO:0000256" key="1">
    <source>
        <dbReference type="PROSITE-ProRule" id="PRU00235"/>
    </source>
</evidence>
<dbReference type="EMBL" id="BRPK01000002">
    <property type="protein sequence ID" value="GLB35353.1"/>
    <property type="molecule type" value="Genomic_DNA"/>
</dbReference>
<dbReference type="InterPro" id="IPR000408">
    <property type="entry name" value="Reg_chr_condens"/>
</dbReference>
<dbReference type="InterPro" id="IPR053245">
    <property type="entry name" value="MitoProcess-Associated"/>
</dbReference>
<feature type="compositionally biased region" description="Basic residues" evidence="2">
    <location>
        <begin position="787"/>
        <end position="796"/>
    </location>
</feature>
<dbReference type="InterPro" id="IPR009091">
    <property type="entry name" value="RCC1/BLIP-II"/>
</dbReference>